<evidence type="ECO:0000256" key="1">
    <source>
        <dbReference type="RuleBase" id="RU000487"/>
    </source>
</evidence>
<dbReference type="AlphaFoldDB" id="A0A8E2JNI7"/>
<dbReference type="PANTHER" id="PTHR11937">
    <property type="entry name" value="ACTIN"/>
    <property type="match status" value="1"/>
</dbReference>
<name>A0A8E2JNI7_9PEZI</name>
<accession>A0A8E2JNI7</accession>
<dbReference type="OrthoDB" id="74201at2759"/>
<dbReference type="Gene3D" id="3.30.420.40">
    <property type="match status" value="2"/>
</dbReference>
<evidence type="ECO:0000256" key="2">
    <source>
        <dbReference type="SAM" id="MobiDB-lite"/>
    </source>
</evidence>
<feature type="region of interest" description="Disordered" evidence="2">
    <location>
        <begin position="273"/>
        <end position="315"/>
    </location>
</feature>
<dbReference type="InterPro" id="IPR004000">
    <property type="entry name" value="Actin"/>
</dbReference>
<dbReference type="Gene3D" id="3.90.640.60">
    <property type="match status" value="1"/>
</dbReference>
<dbReference type="SUPFAM" id="SSF53067">
    <property type="entry name" value="Actin-like ATPase domain"/>
    <property type="match status" value="2"/>
</dbReference>
<dbReference type="FunFam" id="3.30.420.40:FF:000236">
    <property type="entry name" value="Chromatin remodeling complex subunit (Arp9), putative"/>
    <property type="match status" value="1"/>
</dbReference>
<gene>
    <name evidence="3" type="ORF">AOQ84DRAFT_347155</name>
</gene>
<feature type="compositionally biased region" description="Acidic residues" evidence="2">
    <location>
        <begin position="304"/>
        <end position="315"/>
    </location>
</feature>
<dbReference type="SMART" id="SM00268">
    <property type="entry name" value="ACTIN"/>
    <property type="match status" value="1"/>
</dbReference>
<keyword evidence="4" id="KW-1185">Reference proteome</keyword>
<proteinExistence type="inferred from homology"/>
<dbReference type="InterPro" id="IPR043129">
    <property type="entry name" value="ATPase_NBD"/>
</dbReference>
<dbReference type="EMBL" id="KV750682">
    <property type="protein sequence ID" value="OCL03779.1"/>
    <property type="molecule type" value="Genomic_DNA"/>
</dbReference>
<comment type="similarity">
    <text evidence="1">Belongs to the actin family.</text>
</comment>
<dbReference type="Pfam" id="PF00022">
    <property type="entry name" value="Actin"/>
    <property type="match status" value="1"/>
</dbReference>
<dbReference type="Proteomes" id="UP000250140">
    <property type="component" value="Unassembled WGS sequence"/>
</dbReference>
<reference evidence="3 4" key="1">
    <citation type="journal article" date="2016" name="Nat. Commun.">
        <title>Ectomycorrhizal ecology is imprinted in the genome of the dominant symbiotic fungus Cenococcum geophilum.</title>
        <authorList>
            <consortium name="DOE Joint Genome Institute"/>
            <person name="Peter M."/>
            <person name="Kohler A."/>
            <person name="Ohm R.A."/>
            <person name="Kuo A."/>
            <person name="Krutzmann J."/>
            <person name="Morin E."/>
            <person name="Arend M."/>
            <person name="Barry K.W."/>
            <person name="Binder M."/>
            <person name="Choi C."/>
            <person name="Clum A."/>
            <person name="Copeland A."/>
            <person name="Grisel N."/>
            <person name="Haridas S."/>
            <person name="Kipfer T."/>
            <person name="LaButti K."/>
            <person name="Lindquist E."/>
            <person name="Lipzen A."/>
            <person name="Maire R."/>
            <person name="Meier B."/>
            <person name="Mihaltcheva S."/>
            <person name="Molinier V."/>
            <person name="Murat C."/>
            <person name="Poggeler S."/>
            <person name="Quandt C.A."/>
            <person name="Sperisen C."/>
            <person name="Tritt A."/>
            <person name="Tisserant E."/>
            <person name="Crous P.W."/>
            <person name="Henrissat B."/>
            <person name="Nehls U."/>
            <person name="Egli S."/>
            <person name="Spatafora J.W."/>
            <person name="Grigoriev I.V."/>
            <person name="Martin F.M."/>
        </authorList>
    </citation>
    <scope>NUCLEOTIDE SEQUENCE [LARGE SCALE GENOMIC DNA]</scope>
    <source>
        <strain evidence="3 4">CBS 207.34</strain>
    </source>
</reference>
<evidence type="ECO:0008006" key="5">
    <source>
        <dbReference type="Google" id="ProtNLM"/>
    </source>
</evidence>
<feature type="region of interest" description="Disordered" evidence="2">
    <location>
        <begin position="526"/>
        <end position="554"/>
    </location>
</feature>
<sequence length="657" mass="71476">MPPFKDEQIIIIAPGSETTTAQLGLPESFTPARLRVRSRMFPAEKGGEWEPYKVRRRTDKAEKRLVPQEEAEEISDMKKTFGEPEDDEIIYEEDPVSEEGAVWPISEGRITNWPCFFALMTHVYNTLNPPFHTPILLIAQPAWTPREHEKLTQFFFEKFKTPAFGLMDSAIATAWAYGVHTATVVDVGRDKVDVTAISEFIPHGTGRVVALPNSGGEAMTGRLLEILRPKGFTREMCEQLKRSPICEILPVGVPLPGTPGSTAQEVITNPAAAASTGATGSGPGRRESAAALGIAPRGPGPDTEVGEEQNGEDENEGVLDVASIVAGGKMNEYLARKEREKQEKAAAKKKGAETAPIQARPVRLPNSKRERNTFMYEDHALLDQLKSMNLGSKGMAEAQAALDEGPQKKHDLPEQMESGEPRSAIEANGTSDFLFSSHTGPIRREIEVGTERFQAASGGILERIADAIHRTISSVEEVNKRSELWDSLIICGNGSKIRGFKDSLMSTLQTKYLISPSSATIFTSELPSNMSTPAGTGANTPQPQLGPHGSSSQVNPLLLAATTGQNAHLLHPNNALPSIHSHNAHSSHGQTPTSIKLARPPEYFPEWKDVGYDEAAFLGAQVAAKVIFVVDQGMSKGYMTRPDYNDQGPTGIHDYSM</sequence>
<organism evidence="3 4">
    <name type="scientific">Glonium stellatum</name>
    <dbReference type="NCBI Taxonomy" id="574774"/>
    <lineage>
        <taxon>Eukaryota</taxon>
        <taxon>Fungi</taxon>
        <taxon>Dikarya</taxon>
        <taxon>Ascomycota</taxon>
        <taxon>Pezizomycotina</taxon>
        <taxon>Dothideomycetes</taxon>
        <taxon>Pleosporomycetidae</taxon>
        <taxon>Gloniales</taxon>
        <taxon>Gloniaceae</taxon>
        <taxon>Glonium</taxon>
    </lineage>
</organism>
<protein>
    <recommendedName>
        <fullName evidence="5">Actin-like ATPase domain-containing protein</fullName>
    </recommendedName>
</protein>
<evidence type="ECO:0000313" key="3">
    <source>
        <dbReference type="EMBL" id="OCL03779.1"/>
    </source>
</evidence>
<evidence type="ECO:0000313" key="4">
    <source>
        <dbReference type="Proteomes" id="UP000250140"/>
    </source>
</evidence>